<reference evidence="2" key="1">
    <citation type="journal article" date="2023" name="Front. Plant Sci.">
        <title>Chromosomal-level genome assembly of Melastoma candidum provides insights into trichome evolution.</title>
        <authorList>
            <person name="Zhong Y."/>
            <person name="Wu W."/>
            <person name="Sun C."/>
            <person name="Zou P."/>
            <person name="Liu Y."/>
            <person name="Dai S."/>
            <person name="Zhou R."/>
        </authorList>
    </citation>
    <scope>NUCLEOTIDE SEQUENCE [LARGE SCALE GENOMIC DNA]</scope>
</reference>
<accession>A0ACB9QZP1</accession>
<dbReference type="EMBL" id="CM042883">
    <property type="protein sequence ID" value="KAI4371915.1"/>
    <property type="molecule type" value="Genomic_DNA"/>
</dbReference>
<keyword evidence="2" id="KW-1185">Reference proteome</keyword>
<gene>
    <name evidence="1" type="ORF">MLD38_010210</name>
</gene>
<comment type="caution">
    <text evidence="1">The sequence shown here is derived from an EMBL/GenBank/DDBJ whole genome shotgun (WGS) entry which is preliminary data.</text>
</comment>
<dbReference type="Proteomes" id="UP001057402">
    <property type="component" value="Chromosome 4"/>
</dbReference>
<name>A0ACB9QZP1_9MYRT</name>
<organism evidence="1 2">
    <name type="scientific">Melastoma candidum</name>
    <dbReference type="NCBI Taxonomy" id="119954"/>
    <lineage>
        <taxon>Eukaryota</taxon>
        <taxon>Viridiplantae</taxon>
        <taxon>Streptophyta</taxon>
        <taxon>Embryophyta</taxon>
        <taxon>Tracheophyta</taxon>
        <taxon>Spermatophyta</taxon>
        <taxon>Magnoliopsida</taxon>
        <taxon>eudicotyledons</taxon>
        <taxon>Gunneridae</taxon>
        <taxon>Pentapetalae</taxon>
        <taxon>rosids</taxon>
        <taxon>malvids</taxon>
        <taxon>Myrtales</taxon>
        <taxon>Melastomataceae</taxon>
        <taxon>Melastomatoideae</taxon>
        <taxon>Melastomateae</taxon>
        <taxon>Melastoma</taxon>
    </lineage>
</organism>
<protein>
    <submittedName>
        <fullName evidence="1">Uncharacterized protein</fullName>
    </submittedName>
</protein>
<proteinExistence type="predicted"/>
<evidence type="ECO:0000313" key="2">
    <source>
        <dbReference type="Proteomes" id="UP001057402"/>
    </source>
</evidence>
<evidence type="ECO:0000313" key="1">
    <source>
        <dbReference type="EMBL" id="KAI4371915.1"/>
    </source>
</evidence>
<sequence length="465" mass="51626">MKLSFNAAKKAPKLPLKPPLRFSSGVDGDDDARIPAESRTSSRQYVTEFDPNNQNLTDHSKTLIIPPKPNEWRPSKRMKNLEAPFKEHADPSDLARFESSSLTKSLEDEATSGLSYGLTIRQNPAPKIDVSDQGGNLIDDECEEEREDLREQLGKLGDDPGVKEYEDVAVEDFAKALMAGYGWKEGMGIGRNVKADVKVKQIERRGGREGLGFKEFDVKLSAKSRDSRELPHEELEPTKVMPDSRGEESGVRIGAIVRVVGGSRQDLIGLKGKVVEVRGSRGSVVLTINKLNEDVMVRLRDVAELGSAEEERCLRKLKDLGISTHSNGSTKRDRAEAASVGGQRGWLMTLIRVRVISKELKGGRLYKKKGEVVDVVGPRSCNILMDEDKELVQDIDQDYLETALPKRGGPVFVLSGRYKGVLGNLVERDLDQETGVVHDFDTHKLLNVRLEQIAEYLGDPSMVRK</sequence>